<reference evidence="1 2" key="1">
    <citation type="submission" date="2013-05" db="EMBL/GenBank/DDBJ databases">
        <title>Genome assembly of Acinetobacter junii MTCC 11364.</title>
        <authorList>
            <person name="Khatri I."/>
            <person name="Singh N.K."/>
            <person name="Subramanian S."/>
            <person name="Mayilraj S."/>
        </authorList>
    </citation>
    <scope>NUCLEOTIDE SEQUENCE [LARGE SCALE GENOMIC DNA]</scope>
    <source>
        <strain evidence="1 2">MTCC 11364</strain>
    </source>
</reference>
<proteinExistence type="predicted"/>
<evidence type="ECO:0000313" key="2">
    <source>
        <dbReference type="Proteomes" id="UP000018420"/>
    </source>
</evidence>
<organism evidence="1 2">
    <name type="scientific">Acinetobacter junii CIP 107470 = MTCC 11364</name>
    <dbReference type="NCBI Taxonomy" id="1217666"/>
    <lineage>
        <taxon>Bacteria</taxon>
        <taxon>Pseudomonadati</taxon>
        <taxon>Pseudomonadota</taxon>
        <taxon>Gammaproteobacteria</taxon>
        <taxon>Moraxellales</taxon>
        <taxon>Moraxellaceae</taxon>
        <taxon>Acinetobacter</taxon>
    </lineage>
</organism>
<sequence length="308" mass="37271">MSNLEEINQLKSALKQLDEGDLVPALFLMEMDIEYGSFRNFQEKIDRNLMRNFTQRLNTIKELSEIRKVILEYYSHLDWDYVDDYLREIYTLKSLLNNRGRDLSKYQSDPRLLAFALHHYEKQFRRGDIIINDINNYFFRFLFIIFCHPDYSKSTLDLNIIEEGFSQLINIHLIHFMKNDTIDFYRWAKNYMDDHNDKYHSIVYTPITDDEYKTTVNIIFDTLFDENKDIYVALKDRLSNAWYQKKYRQKNKGKKAHHYVLQKNTLDALHNLAFKWKMSHEQVIERLINEHYVKECKDVSGECLYQTS</sequence>
<protein>
    <submittedName>
        <fullName evidence="1">Uncharacterized protein</fullName>
    </submittedName>
</protein>
<dbReference type="EMBL" id="ASYZ01000029">
    <property type="protein sequence ID" value="EPR86969.1"/>
    <property type="molecule type" value="Genomic_DNA"/>
</dbReference>
<dbReference type="RefSeq" id="WP_004906613.1">
    <property type="nucleotide sequence ID" value="NZ_ASYZ01000029.1"/>
</dbReference>
<accession>S7Y723</accession>
<dbReference type="Proteomes" id="UP000018420">
    <property type="component" value="Unassembled WGS sequence"/>
</dbReference>
<comment type="caution">
    <text evidence="1">The sequence shown here is derived from an EMBL/GenBank/DDBJ whole genome shotgun (WGS) entry which is preliminary data.</text>
</comment>
<name>S7Y723_ACIJU</name>
<evidence type="ECO:0000313" key="1">
    <source>
        <dbReference type="EMBL" id="EPR86969.1"/>
    </source>
</evidence>
<gene>
    <name evidence="1" type="ORF">L292_1964</name>
</gene>
<dbReference type="AlphaFoldDB" id="S7Y723"/>
<dbReference type="PATRIC" id="fig|1330047.3.peg.592"/>